<evidence type="ECO:0000313" key="3">
    <source>
        <dbReference type="Proteomes" id="UP001500037"/>
    </source>
</evidence>
<feature type="transmembrane region" description="Helical" evidence="1">
    <location>
        <begin position="12"/>
        <end position="35"/>
    </location>
</feature>
<evidence type="ECO:0000256" key="1">
    <source>
        <dbReference type="SAM" id="Phobius"/>
    </source>
</evidence>
<keyword evidence="1" id="KW-0472">Membrane</keyword>
<proteinExistence type="predicted"/>
<keyword evidence="1" id="KW-1133">Transmembrane helix</keyword>
<keyword evidence="3" id="KW-1185">Reference proteome</keyword>
<protein>
    <recommendedName>
        <fullName evidence="4">Secreted protein with PEP-CTERM sorting signal</fullName>
    </recommendedName>
</protein>
<sequence>MDLVTLVREGATLAGATGVIYTATIAGVAAFSIFARSPQRRRDARKTLSLLLRRPDNS</sequence>
<name>A0ABP4GMJ7_9ACTN</name>
<dbReference type="EMBL" id="BAAALF010000026">
    <property type="protein sequence ID" value="GAA1230457.1"/>
    <property type="molecule type" value="Genomic_DNA"/>
</dbReference>
<gene>
    <name evidence="2" type="ORF">GCM10009665_21070</name>
</gene>
<accession>A0ABP4GMJ7</accession>
<dbReference type="Proteomes" id="UP001500037">
    <property type="component" value="Unassembled WGS sequence"/>
</dbReference>
<dbReference type="RefSeq" id="WP_344441048.1">
    <property type="nucleotide sequence ID" value="NZ_BAAALF010000026.1"/>
</dbReference>
<comment type="caution">
    <text evidence="2">The sequence shown here is derived from an EMBL/GenBank/DDBJ whole genome shotgun (WGS) entry which is preliminary data.</text>
</comment>
<reference evidence="3" key="1">
    <citation type="journal article" date="2019" name="Int. J. Syst. Evol. Microbiol.">
        <title>The Global Catalogue of Microorganisms (GCM) 10K type strain sequencing project: providing services to taxonomists for standard genome sequencing and annotation.</title>
        <authorList>
            <consortium name="The Broad Institute Genomics Platform"/>
            <consortium name="The Broad Institute Genome Sequencing Center for Infectious Disease"/>
            <person name="Wu L."/>
            <person name="Ma J."/>
        </authorList>
    </citation>
    <scope>NUCLEOTIDE SEQUENCE [LARGE SCALE GENOMIC DNA]</scope>
    <source>
        <strain evidence="3">JCM 13004</strain>
    </source>
</reference>
<evidence type="ECO:0008006" key="4">
    <source>
        <dbReference type="Google" id="ProtNLM"/>
    </source>
</evidence>
<evidence type="ECO:0000313" key="2">
    <source>
        <dbReference type="EMBL" id="GAA1230457.1"/>
    </source>
</evidence>
<keyword evidence="1" id="KW-0812">Transmembrane</keyword>
<organism evidence="2 3">
    <name type="scientific">Kitasatospora nipponensis</name>
    <dbReference type="NCBI Taxonomy" id="258049"/>
    <lineage>
        <taxon>Bacteria</taxon>
        <taxon>Bacillati</taxon>
        <taxon>Actinomycetota</taxon>
        <taxon>Actinomycetes</taxon>
        <taxon>Kitasatosporales</taxon>
        <taxon>Streptomycetaceae</taxon>
        <taxon>Kitasatospora</taxon>
    </lineage>
</organism>